<dbReference type="InterPro" id="IPR014729">
    <property type="entry name" value="Rossmann-like_a/b/a_fold"/>
</dbReference>
<dbReference type="SUPFAM" id="SSF52374">
    <property type="entry name" value="Nucleotidylyl transferase"/>
    <property type="match status" value="1"/>
</dbReference>
<comment type="function">
    <text evidence="1">Catalyzes the phosphorylation of riboflavin to FMN followed by the adenylation of FMN to FAD.</text>
</comment>
<reference evidence="17 18" key="1">
    <citation type="submission" date="2015-03" db="EMBL/GenBank/DDBJ databases">
        <authorList>
            <person name="Murphy D."/>
        </authorList>
    </citation>
    <scope>NUCLEOTIDE SEQUENCE [LARGE SCALE GENOMIC DNA]</scope>
    <source>
        <strain evidence="17 18">OL-4</strain>
    </source>
</reference>
<evidence type="ECO:0000256" key="4">
    <source>
        <dbReference type="ARBA" id="ARBA00022630"/>
    </source>
</evidence>
<evidence type="ECO:0000259" key="16">
    <source>
        <dbReference type="SMART" id="SM00904"/>
    </source>
</evidence>
<comment type="pathway">
    <text evidence="2 15">Cofactor biosynthesis; FAD biosynthesis; FAD from FMN: step 1/1.</text>
</comment>
<evidence type="ECO:0000256" key="2">
    <source>
        <dbReference type="ARBA" id="ARBA00004726"/>
    </source>
</evidence>
<evidence type="ECO:0000256" key="7">
    <source>
        <dbReference type="ARBA" id="ARBA00022695"/>
    </source>
</evidence>
<evidence type="ECO:0000313" key="17">
    <source>
        <dbReference type="EMBL" id="CFX67825.1"/>
    </source>
</evidence>
<evidence type="ECO:0000313" key="18">
    <source>
        <dbReference type="Proteomes" id="UP000045545"/>
    </source>
</evidence>
<comment type="pathway">
    <text evidence="3 15">Cofactor biosynthesis; FMN biosynthesis; FMN from riboflavin (ATP route): step 1/1.</text>
</comment>
<comment type="catalytic activity">
    <reaction evidence="13 15">
        <text>riboflavin + ATP = FMN + ADP + H(+)</text>
        <dbReference type="Rhea" id="RHEA:14357"/>
        <dbReference type="ChEBI" id="CHEBI:15378"/>
        <dbReference type="ChEBI" id="CHEBI:30616"/>
        <dbReference type="ChEBI" id="CHEBI:57986"/>
        <dbReference type="ChEBI" id="CHEBI:58210"/>
        <dbReference type="ChEBI" id="CHEBI:456216"/>
        <dbReference type="EC" id="2.7.1.26"/>
    </reaction>
</comment>
<dbReference type="STRING" id="690567.1625"/>
<dbReference type="NCBIfam" id="TIGR00083">
    <property type="entry name" value="ribF"/>
    <property type="match status" value="1"/>
</dbReference>
<keyword evidence="8 15" id="KW-0547">Nucleotide-binding</keyword>
<dbReference type="InterPro" id="IPR015864">
    <property type="entry name" value="FAD_synthase"/>
</dbReference>
<dbReference type="SMART" id="SM00904">
    <property type="entry name" value="Flavokinase"/>
    <property type="match status" value="1"/>
</dbReference>
<dbReference type="GO" id="GO:0005524">
    <property type="term" value="F:ATP binding"/>
    <property type="evidence" value="ECO:0007669"/>
    <property type="project" value="UniProtKB-UniRule"/>
</dbReference>
<dbReference type="Proteomes" id="UP000045545">
    <property type="component" value="Unassembled WGS sequence"/>
</dbReference>
<evidence type="ECO:0000256" key="13">
    <source>
        <dbReference type="ARBA" id="ARBA00047880"/>
    </source>
</evidence>
<dbReference type="InterPro" id="IPR023468">
    <property type="entry name" value="Riboflavin_kinase"/>
</dbReference>
<dbReference type="Gene3D" id="3.40.50.620">
    <property type="entry name" value="HUPs"/>
    <property type="match status" value="1"/>
</dbReference>
<dbReference type="EC" id="2.7.7.2" evidence="15"/>
<evidence type="ECO:0000256" key="11">
    <source>
        <dbReference type="ARBA" id="ARBA00022840"/>
    </source>
</evidence>
<dbReference type="Pfam" id="PF06574">
    <property type="entry name" value="FAD_syn"/>
    <property type="match status" value="1"/>
</dbReference>
<keyword evidence="9 15" id="KW-0418">Kinase</keyword>
<dbReference type="EC" id="2.7.1.26" evidence="15"/>
<dbReference type="SUPFAM" id="SSF82114">
    <property type="entry name" value="Riboflavin kinase-like"/>
    <property type="match status" value="1"/>
</dbReference>
<evidence type="ECO:0000256" key="3">
    <source>
        <dbReference type="ARBA" id="ARBA00005201"/>
    </source>
</evidence>
<dbReference type="UniPathway" id="UPA00276">
    <property type="reaction ID" value="UER00406"/>
</dbReference>
<dbReference type="FunFam" id="3.40.50.620:FF:000021">
    <property type="entry name" value="Riboflavin biosynthesis protein"/>
    <property type="match status" value="1"/>
</dbReference>
<comment type="catalytic activity">
    <reaction evidence="14 15">
        <text>FMN + ATP + H(+) = FAD + diphosphate</text>
        <dbReference type="Rhea" id="RHEA:17237"/>
        <dbReference type="ChEBI" id="CHEBI:15378"/>
        <dbReference type="ChEBI" id="CHEBI:30616"/>
        <dbReference type="ChEBI" id="CHEBI:33019"/>
        <dbReference type="ChEBI" id="CHEBI:57692"/>
        <dbReference type="ChEBI" id="CHEBI:58210"/>
        <dbReference type="EC" id="2.7.7.2"/>
    </reaction>
</comment>
<dbReference type="FunFam" id="2.40.30.30:FF:000003">
    <property type="entry name" value="Riboflavin biosynthesis protein"/>
    <property type="match status" value="1"/>
</dbReference>
<dbReference type="NCBIfam" id="NF004162">
    <property type="entry name" value="PRK05627.1-5"/>
    <property type="match status" value="1"/>
</dbReference>
<dbReference type="InterPro" id="IPR002606">
    <property type="entry name" value="Riboflavin_kinase_bac"/>
</dbReference>
<evidence type="ECO:0000256" key="15">
    <source>
        <dbReference type="PIRNR" id="PIRNR004491"/>
    </source>
</evidence>
<dbReference type="CDD" id="cd02064">
    <property type="entry name" value="FAD_synthetase_N"/>
    <property type="match status" value="1"/>
</dbReference>
<keyword evidence="4 15" id="KW-0285">Flavoprotein</keyword>
<evidence type="ECO:0000256" key="12">
    <source>
        <dbReference type="ARBA" id="ARBA00023268"/>
    </source>
</evidence>
<name>A0A0E4C8U1_9FIRM</name>
<dbReference type="Gene3D" id="2.40.30.30">
    <property type="entry name" value="Riboflavin kinase-like"/>
    <property type="match status" value="1"/>
</dbReference>
<dbReference type="RefSeq" id="WP_046497465.1">
    <property type="nucleotide sequence ID" value="NZ_CGIH01000027.1"/>
</dbReference>
<evidence type="ECO:0000256" key="1">
    <source>
        <dbReference type="ARBA" id="ARBA00002121"/>
    </source>
</evidence>
<keyword evidence="5 15" id="KW-0288">FMN</keyword>
<dbReference type="PANTHER" id="PTHR22749:SF6">
    <property type="entry name" value="RIBOFLAVIN KINASE"/>
    <property type="match status" value="1"/>
</dbReference>
<accession>A0A0E4C8U1</accession>
<dbReference type="GO" id="GO:0009398">
    <property type="term" value="P:FMN biosynthetic process"/>
    <property type="evidence" value="ECO:0007669"/>
    <property type="project" value="UniProtKB-UniRule"/>
</dbReference>
<dbReference type="Pfam" id="PF01687">
    <property type="entry name" value="Flavokinase"/>
    <property type="match status" value="1"/>
</dbReference>
<evidence type="ECO:0000256" key="14">
    <source>
        <dbReference type="ARBA" id="ARBA00049494"/>
    </source>
</evidence>
<dbReference type="GO" id="GO:0006747">
    <property type="term" value="P:FAD biosynthetic process"/>
    <property type="evidence" value="ECO:0007669"/>
    <property type="project" value="UniProtKB-UniRule"/>
</dbReference>
<dbReference type="InterPro" id="IPR015865">
    <property type="entry name" value="Riboflavin_kinase_bac/euk"/>
</dbReference>
<protein>
    <recommendedName>
        <fullName evidence="15">Riboflavin biosynthesis protein</fullName>
    </recommendedName>
    <domain>
        <recommendedName>
            <fullName evidence="15">Riboflavin kinase</fullName>
            <ecNumber evidence="15">2.7.1.26</ecNumber>
        </recommendedName>
        <alternativeName>
            <fullName evidence="15">Flavokinase</fullName>
        </alternativeName>
    </domain>
    <domain>
        <recommendedName>
            <fullName evidence="15">FMN adenylyltransferase</fullName>
            <ecNumber evidence="15">2.7.7.2</ecNumber>
        </recommendedName>
        <alternativeName>
            <fullName evidence="15">FAD pyrophosphorylase</fullName>
        </alternativeName>
        <alternativeName>
            <fullName evidence="15">FAD synthase</fullName>
        </alternativeName>
    </domain>
</protein>
<dbReference type="GO" id="GO:0009231">
    <property type="term" value="P:riboflavin biosynthetic process"/>
    <property type="evidence" value="ECO:0007669"/>
    <property type="project" value="InterPro"/>
</dbReference>
<dbReference type="PANTHER" id="PTHR22749">
    <property type="entry name" value="RIBOFLAVIN KINASE/FMN ADENYLYLTRANSFERASE"/>
    <property type="match status" value="1"/>
</dbReference>
<evidence type="ECO:0000256" key="9">
    <source>
        <dbReference type="ARBA" id="ARBA00022777"/>
    </source>
</evidence>
<dbReference type="NCBIfam" id="NF004160">
    <property type="entry name" value="PRK05627.1-3"/>
    <property type="match status" value="1"/>
</dbReference>
<evidence type="ECO:0000256" key="6">
    <source>
        <dbReference type="ARBA" id="ARBA00022679"/>
    </source>
</evidence>
<dbReference type="InterPro" id="IPR023465">
    <property type="entry name" value="Riboflavin_kinase_dom_sf"/>
</dbReference>
<feature type="domain" description="Riboflavin kinase" evidence="16">
    <location>
        <begin position="183"/>
        <end position="308"/>
    </location>
</feature>
<dbReference type="AlphaFoldDB" id="A0A0E4C8U1"/>
<keyword evidence="18" id="KW-1185">Reference proteome</keyword>
<proteinExistence type="inferred from homology"/>
<comment type="similarity">
    <text evidence="15">Belongs to the ribF family.</text>
</comment>
<dbReference type="GO" id="GO:0008531">
    <property type="term" value="F:riboflavin kinase activity"/>
    <property type="evidence" value="ECO:0007669"/>
    <property type="project" value="UniProtKB-UniRule"/>
</dbReference>
<keyword evidence="6 15" id="KW-0808">Transferase</keyword>
<evidence type="ECO:0000256" key="8">
    <source>
        <dbReference type="ARBA" id="ARBA00022741"/>
    </source>
</evidence>
<keyword evidence="12" id="KW-0511">Multifunctional enzyme</keyword>
<dbReference type="GO" id="GO:0003919">
    <property type="term" value="F:FMN adenylyltransferase activity"/>
    <property type="evidence" value="ECO:0007669"/>
    <property type="project" value="UniProtKB-UniRule"/>
</dbReference>
<keyword evidence="11 15" id="KW-0067">ATP-binding</keyword>
<dbReference type="PIRSF" id="PIRSF004491">
    <property type="entry name" value="FAD_Synth"/>
    <property type="match status" value="1"/>
</dbReference>
<evidence type="ECO:0000256" key="5">
    <source>
        <dbReference type="ARBA" id="ARBA00022643"/>
    </source>
</evidence>
<dbReference type="OrthoDB" id="9803667at2"/>
<keyword evidence="10 15" id="KW-0274">FAD</keyword>
<dbReference type="EMBL" id="CGIH01000027">
    <property type="protein sequence ID" value="CFX67825.1"/>
    <property type="molecule type" value="Genomic_DNA"/>
</dbReference>
<dbReference type="UniPathway" id="UPA00277">
    <property type="reaction ID" value="UER00407"/>
</dbReference>
<gene>
    <name evidence="17" type="ORF">1625</name>
</gene>
<organism evidence="17 18">
    <name type="scientific">Syntrophomonas zehnderi OL-4</name>
    <dbReference type="NCBI Taxonomy" id="690567"/>
    <lineage>
        <taxon>Bacteria</taxon>
        <taxon>Bacillati</taxon>
        <taxon>Bacillota</taxon>
        <taxon>Clostridia</taxon>
        <taxon>Eubacteriales</taxon>
        <taxon>Syntrophomonadaceae</taxon>
        <taxon>Syntrophomonas</taxon>
    </lineage>
</organism>
<evidence type="ECO:0000256" key="10">
    <source>
        <dbReference type="ARBA" id="ARBA00022827"/>
    </source>
</evidence>
<keyword evidence="7 15" id="KW-0548">Nucleotidyltransferase</keyword>
<sequence length="314" mass="35354">MQIVLGMENYRPAEKDLFLALGNFDGVHRGHQSLIDQLLKRKHEAQGMAGAFVFEPHPTQILTPERMPPLLSSPQRKAQLLEKFGLDLLIYSPFSRDIAAWTPEQFVADFLIDKLHVKGVFVGFNYSFGHRGIGTPQLLQLLGQTHGFEVHIIPPVKVEDEVVSSTLIRQALEKGDLTKARRMLGYRPVMDGIVVEGDQRGRQLGFPTANVGIDRIYSIPARGVYAAKAWLNNQEYSAVVNIGSKPTFYNEYPVSIEAHLIDFTGDIYGQEVSLSLIEKLRDEERFASVEELIAQIGRDRDRAAAIAKDYHWDL</sequence>